<reference evidence="9" key="3">
    <citation type="submission" date="2015-06" db="UniProtKB">
        <authorList>
            <consortium name="EnsemblMetazoa"/>
        </authorList>
    </citation>
    <scope>IDENTIFICATION</scope>
</reference>
<sequence>MELHTEINLWSEDTTQPYSPNSSSLSEEEIRRCRIYYCSVRVVLGGLLFVFGIIGNMLTILVMRAVPRRSATIRALLFLAAADIFVIVQYGVMAVSVPLLGLLKMPSRTAQLALLRYAMPTGQIVNLISVFITVIVTWQRYISVCLPHKTHYLGSSFMVNSQVLFITVGSILFHLPMYFQDEYISIDGSANLVKRAFAKRASYSIFYSVVLVHLIRYFLPITLLIYMAYGLLKELGKSKPMIRIVDSSRQRAKLELTVSLIVVVIVFIICHSFAPSRQVLMLIYEPYSQAIQCGGTLFYFGPLDLISILINSSSNFLIFVVCAKGFRKRLIILCCKRKIANPNPTLDVDPENTHQGHKMETFNGDGSMV</sequence>
<dbReference type="InterPro" id="IPR052954">
    <property type="entry name" value="GPCR-Ligand_Int"/>
</dbReference>
<feature type="compositionally biased region" description="Basic and acidic residues" evidence="5">
    <location>
        <begin position="351"/>
        <end position="360"/>
    </location>
</feature>
<dbReference type="GO" id="GO:0004930">
    <property type="term" value="F:G protein-coupled receptor activity"/>
    <property type="evidence" value="ECO:0007669"/>
    <property type="project" value="InterPro"/>
</dbReference>
<evidence type="ECO:0000256" key="3">
    <source>
        <dbReference type="ARBA" id="ARBA00022989"/>
    </source>
</evidence>
<evidence type="ECO:0000256" key="2">
    <source>
        <dbReference type="ARBA" id="ARBA00022692"/>
    </source>
</evidence>
<evidence type="ECO:0000259" key="7">
    <source>
        <dbReference type="PROSITE" id="PS50262"/>
    </source>
</evidence>
<accession>R7U6K3</accession>
<dbReference type="GO" id="GO:0016020">
    <property type="term" value="C:membrane"/>
    <property type="evidence" value="ECO:0007669"/>
    <property type="project" value="UniProtKB-SubCell"/>
</dbReference>
<feature type="transmembrane region" description="Helical" evidence="6">
    <location>
        <begin position="205"/>
        <end position="232"/>
    </location>
</feature>
<dbReference type="SUPFAM" id="SSF81321">
    <property type="entry name" value="Family A G protein-coupled receptor-like"/>
    <property type="match status" value="1"/>
</dbReference>
<feature type="domain" description="G-protein coupled receptors family 1 profile" evidence="7">
    <location>
        <begin position="55"/>
        <end position="319"/>
    </location>
</feature>
<organism evidence="8">
    <name type="scientific">Capitella teleta</name>
    <name type="common">Polychaete worm</name>
    <dbReference type="NCBI Taxonomy" id="283909"/>
    <lineage>
        <taxon>Eukaryota</taxon>
        <taxon>Metazoa</taxon>
        <taxon>Spiralia</taxon>
        <taxon>Lophotrochozoa</taxon>
        <taxon>Annelida</taxon>
        <taxon>Polychaeta</taxon>
        <taxon>Sedentaria</taxon>
        <taxon>Scolecida</taxon>
        <taxon>Capitellidae</taxon>
        <taxon>Capitella</taxon>
    </lineage>
</organism>
<keyword evidence="4 6" id="KW-0472">Membrane</keyword>
<keyword evidence="3 6" id="KW-1133">Transmembrane helix</keyword>
<comment type="subcellular location">
    <subcellularLocation>
        <location evidence="1">Membrane</location>
    </subcellularLocation>
</comment>
<reference evidence="10" key="1">
    <citation type="submission" date="2012-12" db="EMBL/GenBank/DDBJ databases">
        <authorList>
            <person name="Hellsten U."/>
            <person name="Grimwood J."/>
            <person name="Chapman J.A."/>
            <person name="Shapiro H."/>
            <person name="Aerts A."/>
            <person name="Otillar R.P."/>
            <person name="Terry A.Y."/>
            <person name="Boore J.L."/>
            <person name="Simakov O."/>
            <person name="Marletaz F."/>
            <person name="Cho S.-J."/>
            <person name="Edsinger-Gonzales E."/>
            <person name="Havlak P."/>
            <person name="Kuo D.-H."/>
            <person name="Larsson T."/>
            <person name="Lv J."/>
            <person name="Arendt D."/>
            <person name="Savage R."/>
            <person name="Osoegawa K."/>
            <person name="de Jong P."/>
            <person name="Lindberg D.R."/>
            <person name="Seaver E.C."/>
            <person name="Weisblat D.A."/>
            <person name="Putnam N.H."/>
            <person name="Grigoriev I.V."/>
            <person name="Rokhsar D.S."/>
        </authorList>
    </citation>
    <scope>NUCLEOTIDE SEQUENCE</scope>
    <source>
        <strain evidence="10">I ESC-2004</strain>
    </source>
</reference>
<reference evidence="8 10" key="2">
    <citation type="journal article" date="2013" name="Nature">
        <title>Insights into bilaterian evolution from three spiralian genomes.</title>
        <authorList>
            <person name="Simakov O."/>
            <person name="Marletaz F."/>
            <person name="Cho S.J."/>
            <person name="Edsinger-Gonzales E."/>
            <person name="Havlak P."/>
            <person name="Hellsten U."/>
            <person name="Kuo D.H."/>
            <person name="Larsson T."/>
            <person name="Lv J."/>
            <person name="Arendt D."/>
            <person name="Savage R."/>
            <person name="Osoegawa K."/>
            <person name="de Jong P."/>
            <person name="Grimwood J."/>
            <person name="Chapman J.A."/>
            <person name="Shapiro H."/>
            <person name="Aerts A."/>
            <person name="Otillar R.P."/>
            <person name="Terry A.Y."/>
            <person name="Boore J.L."/>
            <person name="Grigoriev I.V."/>
            <person name="Lindberg D.R."/>
            <person name="Seaver E.C."/>
            <person name="Weisblat D.A."/>
            <person name="Putnam N.H."/>
            <person name="Rokhsar D.S."/>
        </authorList>
    </citation>
    <scope>NUCLEOTIDE SEQUENCE</scope>
    <source>
        <strain evidence="8 10">I ESC-2004</strain>
    </source>
</reference>
<dbReference type="AlphaFoldDB" id="R7U6K3"/>
<feature type="transmembrane region" description="Helical" evidence="6">
    <location>
        <begin position="117"/>
        <end position="138"/>
    </location>
</feature>
<dbReference type="OMA" id="SAMMAYY"/>
<feature type="transmembrane region" description="Helical" evidence="6">
    <location>
        <begin position="42"/>
        <end position="63"/>
    </location>
</feature>
<evidence type="ECO:0000256" key="1">
    <source>
        <dbReference type="ARBA" id="ARBA00004370"/>
    </source>
</evidence>
<protein>
    <recommendedName>
        <fullName evidence="7">G-protein coupled receptors family 1 profile domain-containing protein</fullName>
    </recommendedName>
</protein>
<keyword evidence="10" id="KW-1185">Reference proteome</keyword>
<evidence type="ECO:0000256" key="4">
    <source>
        <dbReference type="ARBA" id="ARBA00023136"/>
    </source>
</evidence>
<feature type="transmembrane region" description="Helical" evidence="6">
    <location>
        <begin position="305"/>
        <end position="323"/>
    </location>
</feature>
<evidence type="ECO:0000313" key="9">
    <source>
        <dbReference type="EnsemblMetazoa" id="CapteP216602"/>
    </source>
</evidence>
<evidence type="ECO:0000313" key="10">
    <source>
        <dbReference type="Proteomes" id="UP000014760"/>
    </source>
</evidence>
<dbReference type="HOGENOM" id="CLU_009579_24_7_1"/>
<dbReference type="PANTHER" id="PTHR46641:SF2">
    <property type="entry name" value="FMRFAMIDE RECEPTOR"/>
    <property type="match status" value="1"/>
</dbReference>
<feature type="region of interest" description="Disordered" evidence="5">
    <location>
        <begin position="346"/>
        <end position="369"/>
    </location>
</feature>
<evidence type="ECO:0000256" key="6">
    <source>
        <dbReference type="SAM" id="Phobius"/>
    </source>
</evidence>
<evidence type="ECO:0000313" key="8">
    <source>
        <dbReference type="EMBL" id="ELU01965.1"/>
    </source>
</evidence>
<feature type="transmembrane region" description="Helical" evidence="6">
    <location>
        <begin position="253"/>
        <end position="274"/>
    </location>
</feature>
<dbReference type="EMBL" id="AMQN01009067">
    <property type="status" value="NOT_ANNOTATED_CDS"/>
    <property type="molecule type" value="Genomic_DNA"/>
</dbReference>
<feature type="transmembrane region" description="Helical" evidence="6">
    <location>
        <begin position="159"/>
        <end position="179"/>
    </location>
</feature>
<keyword evidence="2 6" id="KW-0812">Transmembrane</keyword>
<dbReference type="EnsemblMetazoa" id="CapteT216602">
    <property type="protein sequence ID" value="CapteP216602"/>
    <property type="gene ID" value="CapteG216602"/>
</dbReference>
<dbReference type="EMBL" id="KB304521">
    <property type="protein sequence ID" value="ELU01965.1"/>
    <property type="molecule type" value="Genomic_DNA"/>
</dbReference>
<dbReference type="InterPro" id="IPR000276">
    <property type="entry name" value="GPCR_Rhodpsn"/>
</dbReference>
<dbReference type="PROSITE" id="PS50262">
    <property type="entry name" value="G_PROTEIN_RECEP_F1_2"/>
    <property type="match status" value="1"/>
</dbReference>
<dbReference type="PRINTS" id="PR00237">
    <property type="entry name" value="GPCRRHODOPSN"/>
</dbReference>
<dbReference type="Gene3D" id="1.20.1070.10">
    <property type="entry name" value="Rhodopsin 7-helix transmembrane proteins"/>
    <property type="match status" value="1"/>
</dbReference>
<name>R7U6K3_CAPTE</name>
<feature type="transmembrane region" description="Helical" evidence="6">
    <location>
        <begin position="75"/>
        <end position="97"/>
    </location>
</feature>
<dbReference type="PANTHER" id="PTHR46641">
    <property type="entry name" value="FMRFAMIDE RECEPTOR-RELATED"/>
    <property type="match status" value="1"/>
</dbReference>
<proteinExistence type="predicted"/>
<evidence type="ECO:0000256" key="5">
    <source>
        <dbReference type="SAM" id="MobiDB-lite"/>
    </source>
</evidence>
<gene>
    <name evidence="8" type="ORF">CAPTEDRAFT_216602</name>
</gene>
<dbReference type="InterPro" id="IPR017452">
    <property type="entry name" value="GPCR_Rhodpsn_7TM"/>
</dbReference>
<dbReference type="Proteomes" id="UP000014760">
    <property type="component" value="Unassembled WGS sequence"/>
</dbReference>